<dbReference type="EMBL" id="LAZR01056567">
    <property type="protein sequence ID" value="KKK73910.1"/>
    <property type="molecule type" value="Genomic_DNA"/>
</dbReference>
<dbReference type="InterPro" id="IPR027417">
    <property type="entry name" value="P-loop_NTPase"/>
</dbReference>
<dbReference type="PIRSF" id="PIRSF500136">
    <property type="entry name" value="UDP_ManNAc_DH"/>
    <property type="match status" value="1"/>
</dbReference>
<protein>
    <recommendedName>
        <fullName evidence="4">RecF/RecN/SMC N-terminal domain-containing protein</fullName>
    </recommendedName>
</protein>
<gene>
    <name evidence="3" type="ORF">LCGC14_2889070</name>
</gene>
<feature type="domain" description="UDP-glucose/GDP-mannose dehydrogenase dimerisation" evidence="1">
    <location>
        <begin position="1"/>
        <end position="80"/>
    </location>
</feature>
<dbReference type="Pfam" id="PF02463">
    <property type="entry name" value="SMC_N"/>
    <property type="match status" value="1"/>
</dbReference>
<dbReference type="SUPFAM" id="SSF52540">
    <property type="entry name" value="P-loop containing nucleoside triphosphate hydrolases"/>
    <property type="match status" value="1"/>
</dbReference>
<dbReference type="GO" id="GO:0000271">
    <property type="term" value="P:polysaccharide biosynthetic process"/>
    <property type="evidence" value="ECO:0007669"/>
    <property type="project" value="InterPro"/>
</dbReference>
<reference evidence="3" key="1">
    <citation type="journal article" date="2015" name="Nature">
        <title>Complex archaea that bridge the gap between prokaryotes and eukaryotes.</title>
        <authorList>
            <person name="Spang A."/>
            <person name="Saw J.H."/>
            <person name="Jorgensen S.L."/>
            <person name="Zaremba-Niedzwiedzka K."/>
            <person name="Martijn J."/>
            <person name="Lind A.E."/>
            <person name="van Eijk R."/>
            <person name="Schleper C."/>
            <person name="Guy L."/>
            <person name="Ettema T.J."/>
        </authorList>
    </citation>
    <scope>NUCLEOTIDE SEQUENCE</scope>
</reference>
<dbReference type="Pfam" id="PF00984">
    <property type="entry name" value="UDPG_MGDP_dh"/>
    <property type="match status" value="1"/>
</dbReference>
<dbReference type="InterPro" id="IPR003395">
    <property type="entry name" value="RecF/RecN/SMC_N"/>
</dbReference>
<sequence>LVENSSRDVQIAFANELSMICDEIGINVWEVIKLANRHPRVDILQPGTGVGGHCIAVDPWFIVDSSKGQAKLIKEARLRNMYKTEWVVEKIKNSQVQVSKKNNTLSELKLVKQFVSELDEIHQNIFNRDGSVATSLRSWALKTISEKASEYLIMMNTKIQRIFLSEKTRDISISCYSRNSVLDIDSLSGGEQVVVALSLRLGMAQLLGASNLNFMILDEPTAHLDEERRKSLVNVLAQLSDISHRNSRMPLQFIIITHDSEIFEDSAVEKIYKFESSEQGTKVIPI</sequence>
<dbReference type="InterPro" id="IPR028359">
    <property type="entry name" value="UDP_ManNAc/GlcNAc_DH"/>
</dbReference>
<dbReference type="InterPro" id="IPR017476">
    <property type="entry name" value="UDP-Glc/GDP-Man"/>
</dbReference>
<dbReference type="GO" id="GO:0016628">
    <property type="term" value="F:oxidoreductase activity, acting on the CH-CH group of donors, NAD or NADP as acceptor"/>
    <property type="evidence" value="ECO:0007669"/>
    <property type="project" value="InterPro"/>
</dbReference>
<evidence type="ECO:0000313" key="3">
    <source>
        <dbReference type="EMBL" id="KKK73910.1"/>
    </source>
</evidence>
<dbReference type="GO" id="GO:0016616">
    <property type="term" value="F:oxidoreductase activity, acting on the CH-OH group of donors, NAD or NADP as acceptor"/>
    <property type="evidence" value="ECO:0007669"/>
    <property type="project" value="InterPro"/>
</dbReference>
<dbReference type="SUPFAM" id="SSF48179">
    <property type="entry name" value="6-phosphogluconate dehydrogenase C-terminal domain-like"/>
    <property type="match status" value="1"/>
</dbReference>
<dbReference type="GO" id="GO:0051287">
    <property type="term" value="F:NAD binding"/>
    <property type="evidence" value="ECO:0007669"/>
    <property type="project" value="InterPro"/>
</dbReference>
<dbReference type="PIRSF" id="PIRSF000124">
    <property type="entry name" value="UDPglc_GDPman_dh"/>
    <property type="match status" value="1"/>
</dbReference>
<dbReference type="PANTHER" id="PTHR43491">
    <property type="entry name" value="UDP-N-ACETYL-D-MANNOSAMINE DEHYDROGENASE"/>
    <property type="match status" value="1"/>
</dbReference>
<feature type="non-terminal residue" evidence="3">
    <location>
        <position position="1"/>
    </location>
</feature>
<dbReference type="Gene3D" id="3.40.50.720">
    <property type="entry name" value="NAD(P)-binding Rossmann-like Domain"/>
    <property type="match status" value="1"/>
</dbReference>
<organism evidence="3">
    <name type="scientific">marine sediment metagenome</name>
    <dbReference type="NCBI Taxonomy" id="412755"/>
    <lineage>
        <taxon>unclassified sequences</taxon>
        <taxon>metagenomes</taxon>
        <taxon>ecological metagenomes</taxon>
    </lineage>
</organism>
<dbReference type="InterPro" id="IPR014026">
    <property type="entry name" value="UDP-Glc/GDP-Man_DH_dimer"/>
</dbReference>
<feature type="domain" description="RecF/RecN/SMC N-terminal" evidence="2">
    <location>
        <begin position="94"/>
        <end position="281"/>
    </location>
</feature>
<evidence type="ECO:0008006" key="4">
    <source>
        <dbReference type="Google" id="ProtNLM"/>
    </source>
</evidence>
<evidence type="ECO:0000259" key="2">
    <source>
        <dbReference type="Pfam" id="PF02463"/>
    </source>
</evidence>
<accession>A0A0F8YJN8</accession>
<dbReference type="Gene3D" id="3.40.50.300">
    <property type="entry name" value="P-loop containing nucleotide triphosphate hydrolases"/>
    <property type="match status" value="1"/>
</dbReference>
<name>A0A0F8YJN8_9ZZZZ</name>
<evidence type="ECO:0000259" key="1">
    <source>
        <dbReference type="Pfam" id="PF00984"/>
    </source>
</evidence>
<dbReference type="PANTHER" id="PTHR43491:SF1">
    <property type="entry name" value="UDP-N-ACETYL-D-MANNOSAMINE DEHYDROGENASE"/>
    <property type="match status" value="1"/>
</dbReference>
<comment type="caution">
    <text evidence="3">The sequence shown here is derived from an EMBL/GenBank/DDBJ whole genome shotgun (WGS) entry which is preliminary data.</text>
</comment>
<proteinExistence type="predicted"/>
<dbReference type="AlphaFoldDB" id="A0A0F8YJN8"/>
<dbReference type="InterPro" id="IPR008927">
    <property type="entry name" value="6-PGluconate_DH-like_C_sf"/>
</dbReference>